<dbReference type="InterPro" id="IPR001478">
    <property type="entry name" value="PDZ"/>
</dbReference>
<dbReference type="OrthoDB" id="453472at2"/>
<feature type="domain" description="PDZ" evidence="5">
    <location>
        <begin position="255"/>
        <end position="333"/>
    </location>
</feature>
<comment type="caution">
    <text evidence="6">The sequence shown here is derived from an EMBL/GenBank/DDBJ whole genome shotgun (WGS) entry which is preliminary data.</text>
</comment>
<accession>A0A2T1E2L0</accession>
<sequence length="349" mass="36890">MMPFKSLLLFSTSVALALHSVSAIAVPVRMSQVGTSTPSAVNDIYETCQKNANAVVTLYSGTEIGTGSIVSPNGLLITNYHVVKEAIQAPSKTKIYVKLTNGTRYIGRAIKSDQPNDLAVVKLDTQAPLPVPVALAQPGNVRLGQAVCAIGNPFGLTSISVGKLKEFRGSNDLKSDIFLIRGNSGGPLLNEQGEMIGVNKSIWLSETGENTGISFSTTIGIAKKLIDDAQIYLERNPSQSAASAAPLSPSDSSLQIANRPVASGGVLGAIVDAKSLIIRQIVLGSPADMGGLRPGDRLIQVDGKPLGSLATLQAFLNRRQASASFTVKRNQDTMLKQVNFKQNYSTRTL</sequence>
<dbReference type="SUPFAM" id="SSF50494">
    <property type="entry name" value="Trypsin-like serine proteases"/>
    <property type="match status" value="1"/>
</dbReference>
<dbReference type="PANTHER" id="PTHR22939">
    <property type="entry name" value="SERINE PROTEASE FAMILY S1C HTRA-RELATED"/>
    <property type="match status" value="1"/>
</dbReference>
<dbReference type="Gene3D" id="2.40.10.120">
    <property type="match status" value="1"/>
</dbReference>
<dbReference type="EMBL" id="PVWK01000098">
    <property type="protein sequence ID" value="PSB26992.1"/>
    <property type="molecule type" value="Genomic_DNA"/>
</dbReference>
<dbReference type="PROSITE" id="PS50106">
    <property type="entry name" value="PDZ"/>
    <property type="match status" value="1"/>
</dbReference>
<evidence type="ECO:0000313" key="6">
    <source>
        <dbReference type="EMBL" id="PSB26992.1"/>
    </source>
</evidence>
<gene>
    <name evidence="6" type="ORF">C7B82_17705</name>
</gene>
<proteinExistence type="inferred from homology"/>
<evidence type="ECO:0000259" key="5">
    <source>
        <dbReference type="PROSITE" id="PS50106"/>
    </source>
</evidence>
<dbReference type="Gene3D" id="2.30.42.10">
    <property type="match status" value="1"/>
</dbReference>
<dbReference type="PANTHER" id="PTHR22939:SF129">
    <property type="entry name" value="SERINE PROTEASE HTRA2, MITOCHONDRIAL"/>
    <property type="match status" value="1"/>
</dbReference>
<dbReference type="Pfam" id="PF13365">
    <property type="entry name" value="Trypsin_2"/>
    <property type="match status" value="1"/>
</dbReference>
<feature type="chain" id="PRO_5015522759" description="PDZ domain-containing protein" evidence="4">
    <location>
        <begin position="26"/>
        <end position="349"/>
    </location>
</feature>
<evidence type="ECO:0000256" key="3">
    <source>
        <dbReference type="ARBA" id="ARBA00022801"/>
    </source>
</evidence>
<keyword evidence="4" id="KW-0732">Signal</keyword>
<dbReference type="PRINTS" id="PR00834">
    <property type="entry name" value="PROTEASES2C"/>
</dbReference>
<keyword evidence="3" id="KW-0378">Hydrolase</keyword>
<evidence type="ECO:0000256" key="1">
    <source>
        <dbReference type="ARBA" id="ARBA00010541"/>
    </source>
</evidence>
<evidence type="ECO:0000256" key="4">
    <source>
        <dbReference type="SAM" id="SignalP"/>
    </source>
</evidence>
<name>A0A2T1E2L0_9CYAN</name>
<keyword evidence="7" id="KW-1185">Reference proteome</keyword>
<evidence type="ECO:0000256" key="2">
    <source>
        <dbReference type="ARBA" id="ARBA00022670"/>
    </source>
</evidence>
<reference evidence="7" key="1">
    <citation type="submission" date="2018-02" db="EMBL/GenBank/DDBJ databases">
        <authorList>
            <person name="Moore K."/>
            <person name="Momper L."/>
        </authorList>
    </citation>
    <scope>NUCLEOTIDE SEQUENCE [LARGE SCALE GENOMIC DNA]</scope>
    <source>
        <strain evidence="7">ULC18</strain>
    </source>
</reference>
<dbReference type="SUPFAM" id="SSF50156">
    <property type="entry name" value="PDZ domain-like"/>
    <property type="match status" value="1"/>
</dbReference>
<keyword evidence="2" id="KW-0645">Protease</keyword>
<dbReference type="InterPro" id="IPR041489">
    <property type="entry name" value="PDZ_6"/>
</dbReference>
<protein>
    <recommendedName>
        <fullName evidence="5">PDZ domain-containing protein</fullName>
    </recommendedName>
</protein>
<reference evidence="6 7" key="2">
    <citation type="submission" date="2018-03" db="EMBL/GenBank/DDBJ databases">
        <title>The ancient ancestry and fast evolution of plastids.</title>
        <authorList>
            <person name="Moore K.R."/>
            <person name="Magnabosco C."/>
            <person name="Momper L."/>
            <person name="Gold D.A."/>
            <person name="Bosak T."/>
            <person name="Fournier G.P."/>
        </authorList>
    </citation>
    <scope>NUCLEOTIDE SEQUENCE [LARGE SCALE GENOMIC DNA]</scope>
    <source>
        <strain evidence="6 7">ULC18</strain>
    </source>
</reference>
<dbReference type="GO" id="GO:0006508">
    <property type="term" value="P:proteolysis"/>
    <property type="evidence" value="ECO:0007669"/>
    <property type="project" value="UniProtKB-KW"/>
</dbReference>
<comment type="similarity">
    <text evidence="1">Belongs to the peptidase S1C family.</text>
</comment>
<dbReference type="AlphaFoldDB" id="A0A2T1E2L0"/>
<dbReference type="InterPro" id="IPR001940">
    <property type="entry name" value="Peptidase_S1C"/>
</dbReference>
<organism evidence="6 7">
    <name type="scientific">Stenomitos frigidus ULC18</name>
    <dbReference type="NCBI Taxonomy" id="2107698"/>
    <lineage>
        <taxon>Bacteria</taxon>
        <taxon>Bacillati</taxon>
        <taxon>Cyanobacteriota</taxon>
        <taxon>Cyanophyceae</taxon>
        <taxon>Leptolyngbyales</taxon>
        <taxon>Leptolyngbyaceae</taxon>
        <taxon>Stenomitos</taxon>
    </lineage>
</organism>
<feature type="signal peptide" evidence="4">
    <location>
        <begin position="1"/>
        <end position="25"/>
    </location>
</feature>
<dbReference type="InterPro" id="IPR036034">
    <property type="entry name" value="PDZ_sf"/>
</dbReference>
<dbReference type="Pfam" id="PF17820">
    <property type="entry name" value="PDZ_6"/>
    <property type="match status" value="1"/>
</dbReference>
<dbReference type="Proteomes" id="UP000239576">
    <property type="component" value="Unassembled WGS sequence"/>
</dbReference>
<dbReference type="SMART" id="SM00228">
    <property type="entry name" value="PDZ"/>
    <property type="match status" value="1"/>
</dbReference>
<dbReference type="GO" id="GO:0004252">
    <property type="term" value="F:serine-type endopeptidase activity"/>
    <property type="evidence" value="ECO:0007669"/>
    <property type="project" value="InterPro"/>
</dbReference>
<dbReference type="InterPro" id="IPR009003">
    <property type="entry name" value="Peptidase_S1_PA"/>
</dbReference>
<evidence type="ECO:0000313" key="7">
    <source>
        <dbReference type="Proteomes" id="UP000239576"/>
    </source>
</evidence>